<gene>
    <name evidence="2" type="ORF">P5G61_09490</name>
</gene>
<dbReference type="Proteomes" id="UP001174205">
    <property type="component" value="Unassembled WGS sequence"/>
</dbReference>
<protein>
    <submittedName>
        <fullName evidence="2">Endonuclease/exonuclease/phosphatase family protein</fullName>
    </submittedName>
</protein>
<keyword evidence="2" id="KW-0255">Endonuclease</keyword>
<keyword evidence="3" id="KW-1185">Reference proteome</keyword>
<feature type="domain" description="Endonuclease/exonuclease/phosphatase" evidence="1">
    <location>
        <begin position="6"/>
        <end position="238"/>
    </location>
</feature>
<evidence type="ECO:0000313" key="3">
    <source>
        <dbReference type="Proteomes" id="UP001174205"/>
    </source>
</evidence>
<evidence type="ECO:0000259" key="1">
    <source>
        <dbReference type="Pfam" id="PF03372"/>
    </source>
</evidence>
<dbReference type="InterPro" id="IPR005135">
    <property type="entry name" value="Endo/exonuclease/phosphatase"/>
</dbReference>
<dbReference type="SUPFAM" id="SSF56219">
    <property type="entry name" value="DNase I-like"/>
    <property type="match status" value="1"/>
</dbReference>
<organism evidence="2 3">
    <name type="scientific">Paenibacillus vandeheii</name>
    <dbReference type="NCBI Taxonomy" id="3035917"/>
    <lineage>
        <taxon>Bacteria</taxon>
        <taxon>Bacillati</taxon>
        <taxon>Bacillota</taxon>
        <taxon>Bacilli</taxon>
        <taxon>Bacillales</taxon>
        <taxon>Paenibacillaceae</taxon>
        <taxon>Paenibacillus</taxon>
    </lineage>
</organism>
<keyword evidence="2" id="KW-0326">Glycosidase</keyword>
<sequence>MKLSLLTWNMQGKDSKDPDKMGNKMSALKNWLFSGAVENPVICLQECGKLDEFKQLRPISPKSSVSAGDIRFSSRQVMFVVYYEAEVDNNRTNLAIVTRADLATGNVESILPPPRQSGLRSVVGMEIDRTGGLYIYSQHAPSSNPKFASKYTRLMLPKIRKSQWIYAGDFNCEPSELDQGKGDWQQDWIVTAGSEQTQISGGKLDYVVSRNMLSSIPGNGIRWIREIPGKADNFVSDHYVQYFEVTLK</sequence>
<keyword evidence="2" id="KW-0540">Nuclease</keyword>
<dbReference type="EMBL" id="JAROCD010000004">
    <property type="protein sequence ID" value="MDN4601455.1"/>
    <property type="molecule type" value="Genomic_DNA"/>
</dbReference>
<reference evidence="2" key="1">
    <citation type="submission" date="2023-03" db="EMBL/GenBank/DDBJ databases">
        <title>MT1 and MT2 Draft Genomes of Novel Species.</title>
        <authorList>
            <person name="Venkateswaran K."/>
        </authorList>
    </citation>
    <scope>NUCLEOTIDE SEQUENCE</scope>
    <source>
        <strain evidence="2">F6_3S_P_1C</strain>
    </source>
</reference>
<keyword evidence="2" id="KW-0378">Hydrolase</keyword>
<dbReference type="Gene3D" id="3.60.10.10">
    <property type="entry name" value="Endonuclease/exonuclease/phosphatase"/>
    <property type="match status" value="1"/>
</dbReference>
<accession>A0ABT8J8W5</accession>
<dbReference type="InterPro" id="IPR036691">
    <property type="entry name" value="Endo/exonu/phosph_ase_sf"/>
</dbReference>
<comment type="caution">
    <text evidence="2">The sequence shown here is derived from an EMBL/GenBank/DDBJ whole genome shotgun (WGS) entry which is preliminary data.</text>
</comment>
<dbReference type="Pfam" id="PF03372">
    <property type="entry name" value="Exo_endo_phos"/>
    <property type="match status" value="1"/>
</dbReference>
<dbReference type="RefSeq" id="WP_301246225.1">
    <property type="nucleotide sequence ID" value="NZ_JAROCD010000004.1"/>
</dbReference>
<dbReference type="GO" id="GO:0016798">
    <property type="term" value="F:hydrolase activity, acting on glycosyl bonds"/>
    <property type="evidence" value="ECO:0007669"/>
    <property type="project" value="UniProtKB-KW"/>
</dbReference>
<dbReference type="GO" id="GO:0004519">
    <property type="term" value="F:endonuclease activity"/>
    <property type="evidence" value="ECO:0007669"/>
    <property type="project" value="UniProtKB-KW"/>
</dbReference>
<evidence type="ECO:0000313" key="2">
    <source>
        <dbReference type="EMBL" id="MDN4601455.1"/>
    </source>
</evidence>
<name>A0ABT8J8W5_9BACL</name>
<proteinExistence type="predicted"/>